<protein>
    <submittedName>
        <fullName evidence="1">Uncharacterized protein</fullName>
    </submittedName>
</protein>
<evidence type="ECO:0000313" key="1">
    <source>
        <dbReference type="EMBL" id="KAJ9490411.1"/>
    </source>
</evidence>
<evidence type="ECO:0000313" key="2">
    <source>
        <dbReference type="Proteomes" id="UP001227192"/>
    </source>
</evidence>
<reference evidence="1" key="2">
    <citation type="journal article" date="2016" name="Fungal Biol.">
        <title>Ochratoxin A production by Penicillium thymicola.</title>
        <authorList>
            <person name="Nguyen H.D.T."/>
            <person name="McMullin D.R."/>
            <person name="Ponomareva E."/>
            <person name="Riley R."/>
            <person name="Pomraning K.R."/>
            <person name="Baker S.E."/>
            <person name="Seifert K.A."/>
        </authorList>
    </citation>
    <scope>NUCLEOTIDE SEQUENCE</scope>
    <source>
        <strain evidence="1">DAOM 180753</strain>
    </source>
</reference>
<keyword evidence="2" id="KW-1185">Reference proteome</keyword>
<sequence>MALCDADEVVFQEKSEGIWTGLGGATEVSTSSIAGSVWRRGFRCGQAVRCFIIYSSTSISKTTLERQYYNSHILSLERHSELLALC</sequence>
<name>A0AAI9TND5_PENTH</name>
<comment type="caution">
    <text evidence="1">The sequence shown here is derived from an EMBL/GenBank/DDBJ whole genome shotgun (WGS) entry which is preliminary data.</text>
</comment>
<accession>A0AAI9TND5</accession>
<dbReference type="EMBL" id="LACB01000057">
    <property type="protein sequence ID" value="KAJ9490411.1"/>
    <property type="molecule type" value="Genomic_DNA"/>
</dbReference>
<proteinExistence type="predicted"/>
<reference evidence="1" key="1">
    <citation type="submission" date="2015-06" db="EMBL/GenBank/DDBJ databases">
        <authorList>
            <person name="Nguyen H."/>
        </authorList>
    </citation>
    <scope>NUCLEOTIDE SEQUENCE</scope>
    <source>
        <strain evidence="1">DAOM 180753</strain>
    </source>
</reference>
<dbReference type="AlphaFoldDB" id="A0AAI9TND5"/>
<organism evidence="1 2">
    <name type="scientific">Penicillium thymicola</name>
    <dbReference type="NCBI Taxonomy" id="293382"/>
    <lineage>
        <taxon>Eukaryota</taxon>
        <taxon>Fungi</taxon>
        <taxon>Dikarya</taxon>
        <taxon>Ascomycota</taxon>
        <taxon>Pezizomycotina</taxon>
        <taxon>Eurotiomycetes</taxon>
        <taxon>Eurotiomycetidae</taxon>
        <taxon>Eurotiales</taxon>
        <taxon>Aspergillaceae</taxon>
        <taxon>Penicillium</taxon>
    </lineage>
</organism>
<dbReference type="Proteomes" id="UP001227192">
    <property type="component" value="Unassembled WGS sequence"/>
</dbReference>
<gene>
    <name evidence="1" type="ORF">VN97_g2829</name>
</gene>